<dbReference type="InterPro" id="IPR012347">
    <property type="entry name" value="Ferritin-like"/>
</dbReference>
<evidence type="ECO:0000313" key="2">
    <source>
        <dbReference type="Proteomes" id="UP000789845"/>
    </source>
</evidence>
<dbReference type="Gene3D" id="1.20.1260.10">
    <property type="match status" value="2"/>
</dbReference>
<organism evidence="1 2">
    <name type="scientific">Pseudoneobacillus rhizosphaerae</name>
    <dbReference type="NCBI Taxonomy" id="2880968"/>
    <lineage>
        <taxon>Bacteria</taxon>
        <taxon>Bacillati</taxon>
        <taxon>Bacillota</taxon>
        <taxon>Bacilli</taxon>
        <taxon>Bacillales</taxon>
        <taxon>Bacillaceae</taxon>
        <taxon>Pseudoneobacillus</taxon>
    </lineage>
</organism>
<reference evidence="1" key="1">
    <citation type="submission" date="2021-10" db="EMBL/GenBank/DDBJ databases">
        <authorList>
            <person name="Criscuolo A."/>
        </authorList>
    </citation>
    <scope>NUCLEOTIDE SEQUENCE</scope>
    <source>
        <strain evidence="1">CIP111885</strain>
    </source>
</reference>
<evidence type="ECO:0000313" key="1">
    <source>
        <dbReference type="EMBL" id="CAG9606902.1"/>
    </source>
</evidence>
<accession>A0A9C7L948</accession>
<dbReference type="Proteomes" id="UP000789845">
    <property type="component" value="Unassembled WGS sequence"/>
</dbReference>
<dbReference type="EMBL" id="CAKJTG010000003">
    <property type="protein sequence ID" value="CAG9606902.1"/>
    <property type="molecule type" value="Genomic_DNA"/>
</dbReference>
<protein>
    <recommendedName>
        <fullName evidence="3">DUF3231 family protein</fullName>
    </recommendedName>
</protein>
<dbReference type="RefSeq" id="WP_230495179.1">
    <property type="nucleotide sequence ID" value="NZ_CAKJTG010000003.1"/>
</dbReference>
<dbReference type="AlphaFoldDB" id="A0A9C7L948"/>
<proteinExistence type="predicted"/>
<name>A0A9C7L948_9BACI</name>
<keyword evidence="2" id="KW-1185">Reference proteome</keyword>
<sequence length="335" mass="37669">MQSENNIKLTAAEISGLWSAYMSDSLSICVLKYFLEKAEDPEIRSVVEYALELAQTHIVKLTAIFNGEGFPIPYGFKEDEDVDITAPKLFSDAYFIYYLKQWSSIGLEAYSLSLAMATRSDVFGYFSQCMEESKKLLEKTNNVLLSKGLYIKAPYVTTPKKVHFVEKQSFLTGWFGERRSLTTLEVSNLYGNLQRNVFALTTFIGFGQVAKSKEVVNLMLSGKEIASKHIDIYSTVLKENDLPASMSWDNQVLDSTVSPFSDKLILFHVNSLAIGAIGYYGTSLASSSRRDLSAHYMRILVEVLKYTEDAAELLIENGWMEQPPIVVDHVKLAKT</sequence>
<comment type="caution">
    <text evidence="1">The sequence shown here is derived from an EMBL/GenBank/DDBJ whole genome shotgun (WGS) entry which is preliminary data.</text>
</comment>
<dbReference type="Pfam" id="PF11553">
    <property type="entry name" value="DUF3231"/>
    <property type="match status" value="2"/>
</dbReference>
<evidence type="ECO:0008006" key="3">
    <source>
        <dbReference type="Google" id="ProtNLM"/>
    </source>
</evidence>
<gene>
    <name evidence="1" type="ORF">NEOCIP111885_00590</name>
</gene>
<dbReference type="InterPro" id="IPR021617">
    <property type="entry name" value="DUF3231"/>
</dbReference>